<evidence type="ECO:0000313" key="7">
    <source>
        <dbReference type="Proteomes" id="UP000709295"/>
    </source>
</evidence>
<evidence type="ECO:0000256" key="5">
    <source>
        <dbReference type="RuleBase" id="RU367124"/>
    </source>
</evidence>
<evidence type="ECO:0000256" key="2">
    <source>
        <dbReference type="ARBA" id="ARBA00010400"/>
    </source>
</evidence>
<dbReference type="Pfam" id="PF16810">
    <property type="entry name" value="RXLR"/>
    <property type="match status" value="1"/>
</dbReference>
<dbReference type="EMBL" id="JAENGY010001419">
    <property type="protein sequence ID" value="KAG6949483.1"/>
    <property type="molecule type" value="Genomic_DNA"/>
</dbReference>
<comment type="domain">
    <text evidence="5">The RxLR-dEER motif acts to carry the protein into the host cell cytoplasm through binding to cell surface phosphatidylinositol-3-phosphate.</text>
</comment>
<evidence type="ECO:0000256" key="4">
    <source>
        <dbReference type="ARBA" id="ARBA00022729"/>
    </source>
</evidence>
<name>A0A8J5IWS7_9STRA</name>
<keyword evidence="4 5" id="KW-0732">Signal</keyword>
<accession>A0A8J5IWS7</accession>
<dbReference type="Proteomes" id="UP000709295">
    <property type="component" value="Unassembled WGS sequence"/>
</dbReference>
<proteinExistence type="inferred from homology"/>
<evidence type="ECO:0000256" key="3">
    <source>
        <dbReference type="ARBA" id="ARBA00022525"/>
    </source>
</evidence>
<dbReference type="AlphaFoldDB" id="A0A8J5IWS7"/>
<keyword evidence="7" id="KW-1185">Reference proteome</keyword>
<organism evidence="6 7">
    <name type="scientific">Phytophthora aleatoria</name>
    <dbReference type="NCBI Taxonomy" id="2496075"/>
    <lineage>
        <taxon>Eukaryota</taxon>
        <taxon>Sar</taxon>
        <taxon>Stramenopiles</taxon>
        <taxon>Oomycota</taxon>
        <taxon>Peronosporomycetes</taxon>
        <taxon>Peronosporales</taxon>
        <taxon>Peronosporaceae</taxon>
        <taxon>Phytophthora</taxon>
    </lineage>
</organism>
<comment type="function">
    <text evidence="5">Effector that suppresses plant defense responses during pathogen infection.</text>
</comment>
<gene>
    <name evidence="6" type="ORF">JG688_00014603</name>
</gene>
<comment type="caution">
    <text evidence="6">The sequence shown here is derived from an EMBL/GenBank/DDBJ whole genome shotgun (WGS) entry which is preliminary data.</text>
</comment>
<evidence type="ECO:0000256" key="1">
    <source>
        <dbReference type="ARBA" id="ARBA00004613"/>
    </source>
</evidence>
<sequence length="126" mass="14618">MKRFFISVVLTVAFLAIDEAVGTAGDRHHKLNDNPDQRFLRTMGTTGDDAITEERGIQTSAFDKLGKAATKLPMPQKLKFWIWKKADWNYNSLLIQFFKGVPKEVYEQDPRFKVLLKYGEYMRSQL</sequence>
<dbReference type="InterPro" id="IPR031825">
    <property type="entry name" value="RXLR"/>
</dbReference>
<comment type="similarity">
    <text evidence="2 5">Belongs to the RxLR effector family.</text>
</comment>
<feature type="chain" id="PRO_5044951706" description="RxLR effector protein" evidence="5">
    <location>
        <begin position="21"/>
        <end position="126"/>
    </location>
</feature>
<reference evidence="6" key="1">
    <citation type="submission" date="2021-01" db="EMBL/GenBank/DDBJ databases">
        <title>Phytophthora aleatoria, a newly-described species from Pinus radiata is distinct from Phytophthora cactorum isolates based on comparative genomics.</title>
        <authorList>
            <person name="Mcdougal R."/>
            <person name="Panda P."/>
            <person name="Williams N."/>
            <person name="Studholme D.J."/>
        </authorList>
    </citation>
    <scope>NUCLEOTIDE SEQUENCE</scope>
    <source>
        <strain evidence="6">NZFS 4037</strain>
    </source>
</reference>
<comment type="subcellular location">
    <subcellularLocation>
        <location evidence="1 5">Secreted</location>
    </subcellularLocation>
</comment>
<evidence type="ECO:0000313" key="6">
    <source>
        <dbReference type="EMBL" id="KAG6949483.1"/>
    </source>
</evidence>
<feature type="signal peptide" evidence="5">
    <location>
        <begin position="1"/>
        <end position="20"/>
    </location>
</feature>
<keyword evidence="3 5" id="KW-0964">Secreted</keyword>
<protein>
    <recommendedName>
        <fullName evidence="5">RxLR effector protein</fullName>
    </recommendedName>
</protein>